<evidence type="ECO:0000256" key="1">
    <source>
        <dbReference type="ARBA" id="ARBA00000085"/>
    </source>
</evidence>
<keyword evidence="11" id="KW-1185">Reference proteome</keyword>
<feature type="transmembrane region" description="Helical" evidence="8">
    <location>
        <begin position="14"/>
        <end position="39"/>
    </location>
</feature>
<proteinExistence type="predicted"/>
<dbReference type="EC" id="2.7.13.3" evidence="2"/>
<keyword evidence="7 8" id="KW-1133">Transmembrane helix</keyword>
<dbReference type="InterPro" id="IPR003661">
    <property type="entry name" value="HisK_dim/P_dom"/>
</dbReference>
<dbReference type="Proteomes" id="UP000266005">
    <property type="component" value="Unassembled WGS sequence"/>
</dbReference>
<sequence length="415" mass="47386">MDCRLMKLLHKTTLLYLLATTLILVAAGVTLMLVLRGLVDDEIDEELRLQYDLIVEQIRGGELPNVPLTTIAQVSQGPTAELFGDSLVYDRVQHLHEEYKYLRKTSTINGQNYQIMVMDAHVGWQEFFRTIFLVFLVMAASLVLAGAIINYLAARSIWRPFFQNLNILKQFSVSAPQPMQLQKSSIREFEELREVLEEMTHKSWQEFSSLREFTENASHETQTPLAIIRSKLDRLSQYPVSEEMAEHIVHAKSGVDRLSRMNKSLLLLAKLDNNAFTDKQELNLCEKLQEQAGQMEELFTLRNITLELSCERVRMRANTYLCEVLISNLLANAVHYTPEGGTVSGALTKDKLVFRNTGQPIGLDSAQLFKRFRKGQQSNHSTGLGLAIVQQICQVHGWRVNYGYQTGWHTFTISF</sequence>
<evidence type="ECO:0000256" key="6">
    <source>
        <dbReference type="ARBA" id="ARBA00022777"/>
    </source>
</evidence>
<feature type="domain" description="Histidine kinase" evidence="9">
    <location>
        <begin position="216"/>
        <end position="415"/>
    </location>
</feature>
<dbReference type="SMART" id="SM00387">
    <property type="entry name" value="HATPase_c"/>
    <property type="match status" value="1"/>
</dbReference>
<dbReference type="InterPro" id="IPR003594">
    <property type="entry name" value="HATPase_dom"/>
</dbReference>
<keyword evidence="3" id="KW-0597">Phosphoprotein</keyword>
<keyword evidence="5 8" id="KW-0812">Transmembrane</keyword>
<dbReference type="SUPFAM" id="SSF55874">
    <property type="entry name" value="ATPase domain of HSP90 chaperone/DNA topoisomerase II/histidine kinase"/>
    <property type="match status" value="1"/>
</dbReference>
<reference evidence="11" key="1">
    <citation type="submission" date="2018-08" db="EMBL/GenBank/DDBJ databases">
        <title>Mucilaginibacter sp. MYSH2.</title>
        <authorList>
            <person name="Seo T."/>
        </authorList>
    </citation>
    <scope>NUCLEOTIDE SEQUENCE [LARGE SCALE GENOMIC DNA]</scope>
    <source>
        <strain evidence="11">KIRAN</strain>
    </source>
</reference>
<dbReference type="InterPro" id="IPR005467">
    <property type="entry name" value="His_kinase_dom"/>
</dbReference>
<dbReference type="GO" id="GO:0000155">
    <property type="term" value="F:phosphorelay sensor kinase activity"/>
    <property type="evidence" value="ECO:0007669"/>
    <property type="project" value="InterPro"/>
</dbReference>
<dbReference type="CDD" id="cd00082">
    <property type="entry name" value="HisKA"/>
    <property type="match status" value="1"/>
</dbReference>
<dbReference type="SUPFAM" id="SSF47384">
    <property type="entry name" value="Homodimeric domain of signal transducing histidine kinase"/>
    <property type="match status" value="1"/>
</dbReference>
<evidence type="ECO:0000256" key="3">
    <source>
        <dbReference type="ARBA" id="ARBA00022553"/>
    </source>
</evidence>
<feature type="transmembrane region" description="Helical" evidence="8">
    <location>
        <begin position="131"/>
        <end position="153"/>
    </location>
</feature>
<dbReference type="PROSITE" id="PS50109">
    <property type="entry name" value="HIS_KIN"/>
    <property type="match status" value="1"/>
</dbReference>
<gene>
    <name evidence="10" type="ORF">D1627_02925</name>
</gene>
<dbReference type="Gene3D" id="1.10.287.130">
    <property type="match status" value="1"/>
</dbReference>
<keyword evidence="8" id="KW-0472">Membrane</keyword>
<evidence type="ECO:0000313" key="11">
    <source>
        <dbReference type="Proteomes" id="UP000266005"/>
    </source>
</evidence>
<comment type="caution">
    <text evidence="10">The sequence shown here is derived from an EMBL/GenBank/DDBJ whole genome shotgun (WGS) entry which is preliminary data.</text>
</comment>
<organism evidence="10 11">
    <name type="scientific">Pontibacter oryzae</name>
    <dbReference type="NCBI Taxonomy" id="2304593"/>
    <lineage>
        <taxon>Bacteria</taxon>
        <taxon>Pseudomonadati</taxon>
        <taxon>Bacteroidota</taxon>
        <taxon>Cytophagia</taxon>
        <taxon>Cytophagales</taxon>
        <taxon>Hymenobacteraceae</taxon>
        <taxon>Pontibacter</taxon>
    </lineage>
</organism>
<evidence type="ECO:0000259" key="9">
    <source>
        <dbReference type="PROSITE" id="PS50109"/>
    </source>
</evidence>
<evidence type="ECO:0000256" key="2">
    <source>
        <dbReference type="ARBA" id="ARBA00012438"/>
    </source>
</evidence>
<dbReference type="Pfam" id="PF00512">
    <property type="entry name" value="HisKA"/>
    <property type="match status" value="1"/>
</dbReference>
<dbReference type="AlphaFoldDB" id="A0A399SHS4"/>
<dbReference type="Gene3D" id="3.30.565.10">
    <property type="entry name" value="Histidine kinase-like ATPase, C-terminal domain"/>
    <property type="match status" value="1"/>
</dbReference>
<dbReference type="PANTHER" id="PTHR45436:SF5">
    <property type="entry name" value="SENSOR HISTIDINE KINASE TRCS"/>
    <property type="match status" value="1"/>
</dbReference>
<evidence type="ECO:0000256" key="8">
    <source>
        <dbReference type="SAM" id="Phobius"/>
    </source>
</evidence>
<accession>A0A399SHS4</accession>
<dbReference type="EMBL" id="QWGE01000001">
    <property type="protein sequence ID" value="RIJ42818.1"/>
    <property type="molecule type" value="Genomic_DNA"/>
</dbReference>
<dbReference type="InterPro" id="IPR036097">
    <property type="entry name" value="HisK_dim/P_sf"/>
</dbReference>
<protein>
    <recommendedName>
        <fullName evidence="2">histidine kinase</fullName>
        <ecNumber evidence="2">2.7.13.3</ecNumber>
    </recommendedName>
</protein>
<dbReference type="InterPro" id="IPR036890">
    <property type="entry name" value="HATPase_C_sf"/>
</dbReference>
<name>A0A399SHS4_9BACT</name>
<evidence type="ECO:0000256" key="5">
    <source>
        <dbReference type="ARBA" id="ARBA00022692"/>
    </source>
</evidence>
<dbReference type="GO" id="GO:0005886">
    <property type="term" value="C:plasma membrane"/>
    <property type="evidence" value="ECO:0007669"/>
    <property type="project" value="TreeGrafter"/>
</dbReference>
<evidence type="ECO:0000256" key="4">
    <source>
        <dbReference type="ARBA" id="ARBA00022679"/>
    </source>
</evidence>
<keyword evidence="6 10" id="KW-0418">Kinase</keyword>
<evidence type="ECO:0000313" key="10">
    <source>
        <dbReference type="EMBL" id="RIJ42818.1"/>
    </source>
</evidence>
<comment type="catalytic activity">
    <reaction evidence="1">
        <text>ATP + protein L-histidine = ADP + protein N-phospho-L-histidine.</text>
        <dbReference type="EC" id="2.7.13.3"/>
    </reaction>
</comment>
<dbReference type="InterPro" id="IPR050428">
    <property type="entry name" value="TCS_sensor_his_kinase"/>
</dbReference>
<keyword evidence="4" id="KW-0808">Transferase</keyword>
<dbReference type="SMART" id="SM00388">
    <property type="entry name" value="HisKA"/>
    <property type="match status" value="1"/>
</dbReference>
<evidence type="ECO:0000256" key="7">
    <source>
        <dbReference type="ARBA" id="ARBA00022989"/>
    </source>
</evidence>
<dbReference type="PANTHER" id="PTHR45436">
    <property type="entry name" value="SENSOR HISTIDINE KINASE YKOH"/>
    <property type="match status" value="1"/>
</dbReference>
<dbReference type="Pfam" id="PF02518">
    <property type="entry name" value="HATPase_c"/>
    <property type="match status" value="1"/>
</dbReference>